<organism evidence="1">
    <name type="scientific">Brassica cretica</name>
    <name type="common">Mustard</name>
    <dbReference type="NCBI Taxonomy" id="69181"/>
    <lineage>
        <taxon>Eukaryota</taxon>
        <taxon>Viridiplantae</taxon>
        <taxon>Streptophyta</taxon>
        <taxon>Embryophyta</taxon>
        <taxon>Tracheophyta</taxon>
        <taxon>Spermatophyta</taxon>
        <taxon>Magnoliopsida</taxon>
        <taxon>eudicotyledons</taxon>
        <taxon>Gunneridae</taxon>
        <taxon>Pentapetalae</taxon>
        <taxon>rosids</taxon>
        <taxon>malvids</taxon>
        <taxon>Brassicales</taxon>
        <taxon>Brassicaceae</taxon>
        <taxon>Brassiceae</taxon>
        <taxon>Brassica</taxon>
    </lineage>
</organism>
<accession>A0A8S9FKM7</accession>
<dbReference type="PANTHER" id="PTHR47165:SF4">
    <property type="entry name" value="OS03G0429900 PROTEIN"/>
    <property type="match status" value="1"/>
</dbReference>
<dbReference type="Gene3D" id="2.40.50.140">
    <property type="entry name" value="Nucleic acid-binding proteins"/>
    <property type="match status" value="1"/>
</dbReference>
<dbReference type="PANTHER" id="PTHR47165">
    <property type="entry name" value="OS03G0429900 PROTEIN"/>
    <property type="match status" value="1"/>
</dbReference>
<reference evidence="1" key="1">
    <citation type="submission" date="2019-12" db="EMBL/GenBank/DDBJ databases">
        <title>Genome sequencing and annotation of Brassica cretica.</title>
        <authorList>
            <person name="Studholme D.J."/>
            <person name="Sarris P.F."/>
        </authorList>
    </citation>
    <scope>NUCLEOTIDE SEQUENCE</scope>
    <source>
        <strain evidence="1">PFS-102/07</strain>
        <tissue evidence="1">Leaf</tissue>
    </source>
</reference>
<dbReference type="EMBL" id="QGKY02002305">
    <property type="protein sequence ID" value="KAF2534365.1"/>
    <property type="molecule type" value="Genomic_DNA"/>
</dbReference>
<dbReference type="InterPro" id="IPR012340">
    <property type="entry name" value="NA-bd_OB-fold"/>
</dbReference>
<name>A0A8S9FKM7_BRACR</name>
<dbReference type="AlphaFoldDB" id="A0A8S9FKM7"/>
<protein>
    <submittedName>
        <fullName evidence="1">Uncharacterized protein</fullName>
    </submittedName>
</protein>
<comment type="caution">
    <text evidence="1">The sequence shown here is derived from an EMBL/GenBank/DDBJ whole genome shotgun (WGS) entry which is preliminary data.</text>
</comment>
<gene>
    <name evidence="1" type="ORF">F2Q70_00029071</name>
</gene>
<evidence type="ECO:0000313" key="1">
    <source>
        <dbReference type="EMBL" id="KAF2534365.1"/>
    </source>
</evidence>
<sequence>MSSSLFQLNSNPRSDSSMRLLIPSGVDLYKYVSIYRSPTHSLLLSLEVFLIPVAMSISRVFFSDLKSGKCSSVVEARLLRFWEARNVKRGGELMWVDMLLMDVNVSLILPVLLRSVYVLPVLLRSVYVRFLISKSYLFQSTLMQATINANRLPKFRDRLAAGTIYSVSSFDVARCAQNFKLADSSLMIRFSDSTEFDDLSDPVSPIPAEGFRFRNQTELVGLANTNTQLPGIEYRTLRSLMVTLTSS</sequence>
<proteinExistence type="predicted"/>